<accession>A0AA88CZJ1</accession>
<dbReference type="AlphaFoldDB" id="A0AA88CZJ1"/>
<protein>
    <submittedName>
        <fullName evidence="1">Uncharacterized protein</fullName>
    </submittedName>
</protein>
<evidence type="ECO:0000313" key="1">
    <source>
        <dbReference type="EMBL" id="GMN36716.1"/>
    </source>
</evidence>
<evidence type="ECO:0000313" key="2">
    <source>
        <dbReference type="Proteomes" id="UP001187192"/>
    </source>
</evidence>
<reference evidence="1" key="1">
    <citation type="submission" date="2023-07" db="EMBL/GenBank/DDBJ databases">
        <title>draft genome sequence of fig (Ficus carica).</title>
        <authorList>
            <person name="Takahashi T."/>
            <person name="Nishimura K."/>
        </authorList>
    </citation>
    <scope>NUCLEOTIDE SEQUENCE</scope>
</reference>
<gene>
    <name evidence="1" type="ORF">TIFTF001_006247</name>
</gene>
<dbReference type="EMBL" id="BTGU01000006">
    <property type="protein sequence ID" value="GMN36716.1"/>
    <property type="molecule type" value="Genomic_DNA"/>
</dbReference>
<organism evidence="1 2">
    <name type="scientific">Ficus carica</name>
    <name type="common">Common fig</name>
    <dbReference type="NCBI Taxonomy" id="3494"/>
    <lineage>
        <taxon>Eukaryota</taxon>
        <taxon>Viridiplantae</taxon>
        <taxon>Streptophyta</taxon>
        <taxon>Embryophyta</taxon>
        <taxon>Tracheophyta</taxon>
        <taxon>Spermatophyta</taxon>
        <taxon>Magnoliopsida</taxon>
        <taxon>eudicotyledons</taxon>
        <taxon>Gunneridae</taxon>
        <taxon>Pentapetalae</taxon>
        <taxon>rosids</taxon>
        <taxon>fabids</taxon>
        <taxon>Rosales</taxon>
        <taxon>Moraceae</taxon>
        <taxon>Ficeae</taxon>
        <taxon>Ficus</taxon>
    </lineage>
</organism>
<proteinExistence type="predicted"/>
<comment type="caution">
    <text evidence="1">The sequence shown here is derived from an EMBL/GenBank/DDBJ whole genome shotgun (WGS) entry which is preliminary data.</text>
</comment>
<dbReference type="Proteomes" id="UP001187192">
    <property type="component" value="Unassembled WGS sequence"/>
</dbReference>
<name>A0AA88CZJ1_FICCA</name>
<keyword evidence="2" id="KW-1185">Reference proteome</keyword>
<sequence length="70" mass="7140">MSSHQGERRIGLDCASSTLPWEALPTYYCSTSHCHPPPPTLTGSTPTGAGDSNSIVPCIGSGARGASPLV</sequence>